<dbReference type="AlphaFoldDB" id="A0A1G1ZJ47"/>
<dbReference type="PANTHER" id="PTHR35601">
    <property type="entry name" value="TOXIN RELE"/>
    <property type="match status" value="1"/>
</dbReference>
<sequence length="82" mass="9596">MYILRFSDGFLDSVKKLDNAVQLQVKKKLEKLEAGMAKIEPLHKELAGKYKIRVGNFRIIFKFLDEKEIQLLTVGPRDKIYK</sequence>
<dbReference type="Gene3D" id="3.30.2310.20">
    <property type="entry name" value="RelE-like"/>
    <property type="match status" value="1"/>
</dbReference>
<name>A0A1G1ZJ47_9BACT</name>
<dbReference type="STRING" id="1798404.A3B92_00095"/>
<keyword evidence="2" id="KW-1277">Toxin-antitoxin system</keyword>
<dbReference type="PANTHER" id="PTHR35601:SF1">
    <property type="entry name" value="TOXIN RELE"/>
    <property type="match status" value="1"/>
</dbReference>
<evidence type="ECO:0000313" key="3">
    <source>
        <dbReference type="EMBL" id="OGY64638.1"/>
    </source>
</evidence>
<protein>
    <recommendedName>
        <fullName evidence="5">Addiction module toxin RelE</fullName>
    </recommendedName>
</protein>
<dbReference type="InterPro" id="IPR035093">
    <property type="entry name" value="RelE/ParE_toxin_dom_sf"/>
</dbReference>
<comment type="caution">
    <text evidence="3">The sequence shown here is derived from an EMBL/GenBank/DDBJ whole genome shotgun (WGS) entry which is preliminary data.</text>
</comment>
<evidence type="ECO:0000256" key="2">
    <source>
        <dbReference type="ARBA" id="ARBA00022649"/>
    </source>
</evidence>
<dbReference type="EMBL" id="MHJG01000001">
    <property type="protein sequence ID" value="OGY64638.1"/>
    <property type="molecule type" value="Genomic_DNA"/>
</dbReference>
<accession>A0A1G1ZJ47</accession>
<comment type="similarity">
    <text evidence="1">Belongs to the RelE toxin family.</text>
</comment>
<dbReference type="Proteomes" id="UP000177960">
    <property type="component" value="Unassembled WGS sequence"/>
</dbReference>
<dbReference type="Pfam" id="PF05016">
    <property type="entry name" value="ParE_toxin"/>
    <property type="match status" value="1"/>
</dbReference>
<dbReference type="InterPro" id="IPR007712">
    <property type="entry name" value="RelE/ParE_toxin"/>
</dbReference>
<proteinExistence type="inferred from homology"/>
<organism evidence="3 4">
    <name type="scientific">Candidatus Harrisonbacteria bacterium RIFCSPHIGHO2_02_FULL_42_16</name>
    <dbReference type="NCBI Taxonomy" id="1798404"/>
    <lineage>
        <taxon>Bacteria</taxon>
        <taxon>Candidatus Harrisoniibacteriota</taxon>
    </lineage>
</organism>
<dbReference type="SUPFAM" id="SSF143011">
    <property type="entry name" value="RelE-like"/>
    <property type="match status" value="1"/>
</dbReference>
<evidence type="ECO:0000313" key="4">
    <source>
        <dbReference type="Proteomes" id="UP000177960"/>
    </source>
</evidence>
<gene>
    <name evidence="3" type="ORF">A3B92_00095</name>
</gene>
<reference evidence="3 4" key="1">
    <citation type="journal article" date="2016" name="Nat. Commun.">
        <title>Thousands of microbial genomes shed light on interconnected biogeochemical processes in an aquifer system.</title>
        <authorList>
            <person name="Anantharaman K."/>
            <person name="Brown C.T."/>
            <person name="Hug L.A."/>
            <person name="Sharon I."/>
            <person name="Castelle C.J."/>
            <person name="Probst A.J."/>
            <person name="Thomas B.C."/>
            <person name="Singh A."/>
            <person name="Wilkins M.J."/>
            <person name="Karaoz U."/>
            <person name="Brodie E.L."/>
            <person name="Williams K.H."/>
            <person name="Hubbard S.S."/>
            <person name="Banfield J.F."/>
        </authorList>
    </citation>
    <scope>NUCLEOTIDE SEQUENCE [LARGE SCALE GENOMIC DNA]</scope>
</reference>
<evidence type="ECO:0008006" key="5">
    <source>
        <dbReference type="Google" id="ProtNLM"/>
    </source>
</evidence>
<evidence type="ECO:0000256" key="1">
    <source>
        <dbReference type="ARBA" id="ARBA00006226"/>
    </source>
</evidence>